<evidence type="ECO:0000313" key="3">
    <source>
        <dbReference type="Proteomes" id="UP000198761"/>
    </source>
</evidence>
<dbReference type="OrthoDB" id="7508733at2"/>
<evidence type="ECO:0000259" key="1">
    <source>
        <dbReference type="PROSITE" id="PS50075"/>
    </source>
</evidence>
<protein>
    <submittedName>
        <fullName evidence="2">Acyl carrier protein</fullName>
    </submittedName>
</protein>
<dbReference type="InterPro" id="IPR009081">
    <property type="entry name" value="PP-bd_ACP"/>
</dbReference>
<organism evidence="2 3">
    <name type="scientific">Gemmobacter aquatilis</name>
    <dbReference type="NCBI Taxonomy" id="933059"/>
    <lineage>
        <taxon>Bacteria</taxon>
        <taxon>Pseudomonadati</taxon>
        <taxon>Pseudomonadota</taxon>
        <taxon>Alphaproteobacteria</taxon>
        <taxon>Rhodobacterales</taxon>
        <taxon>Paracoccaceae</taxon>
        <taxon>Gemmobacter</taxon>
    </lineage>
</organism>
<keyword evidence="3" id="KW-1185">Reference proteome</keyword>
<dbReference type="RefSeq" id="WP_091302287.1">
    <property type="nucleotide sequence ID" value="NZ_FOCE01000008.1"/>
</dbReference>
<dbReference type="EMBL" id="FOCE01000008">
    <property type="protein sequence ID" value="SEN81161.1"/>
    <property type="molecule type" value="Genomic_DNA"/>
</dbReference>
<feature type="domain" description="Carrier" evidence="1">
    <location>
        <begin position="1"/>
        <end position="78"/>
    </location>
</feature>
<reference evidence="2 3" key="1">
    <citation type="submission" date="2016-10" db="EMBL/GenBank/DDBJ databases">
        <authorList>
            <person name="de Groot N.N."/>
        </authorList>
    </citation>
    <scope>NUCLEOTIDE SEQUENCE [LARGE SCALE GENOMIC DNA]</scope>
    <source>
        <strain evidence="2 3">DSM 3857</strain>
    </source>
</reference>
<gene>
    <name evidence="2" type="ORF">SAMN04488103_10828</name>
</gene>
<dbReference type="STRING" id="933059.SAMN04488103_10828"/>
<sequence length="78" mass="8489">MTLTADTLIAYLRNDLNLEDDIAPETELFSSGLLDSVAMMTIIAFVEEQAGIEVRPADVTLENFDTVQAIVAYAHAEA</sequence>
<dbReference type="SUPFAM" id="SSF47336">
    <property type="entry name" value="ACP-like"/>
    <property type="match status" value="1"/>
</dbReference>
<dbReference type="Pfam" id="PF00550">
    <property type="entry name" value="PP-binding"/>
    <property type="match status" value="1"/>
</dbReference>
<accession>A0A1H8JKV6</accession>
<proteinExistence type="predicted"/>
<dbReference type="Gene3D" id="1.10.1200.10">
    <property type="entry name" value="ACP-like"/>
    <property type="match status" value="1"/>
</dbReference>
<evidence type="ECO:0000313" key="2">
    <source>
        <dbReference type="EMBL" id="SEN81161.1"/>
    </source>
</evidence>
<dbReference type="PROSITE" id="PS50075">
    <property type="entry name" value="CARRIER"/>
    <property type="match status" value="1"/>
</dbReference>
<dbReference type="InterPro" id="IPR036736">
    <property type="entry name" value="ACP-like_sf"/>
</dbReference>
<name>A0A1H8JKV6_9RHOB</name>
<dbReference type="AlphaFoldDB" id="A0A1H8JKV6"/>
<dbReference type="Proteomes" id="UP000198761">
    <property type="component" value="Unassembled WGS sequence"/>
</dbReference>